<protein>
    <submittedName>
        <fullName evidence="4">Transporter substrate-binding domain-containing protein</fullName>
    </submittedName>
</protein>
<evidence type="ECO:0000256" key="2">
    <source>
        <dbReference type="SAM" id="SignalP"/>
    </source>
</evidence>
<reference evidence="4 5" key="1">
    <citation type="submission" date="2019-01" db="EMBL/GenBank/DDBJ databases">
        <title>Zoogloea oleivorans genome sequencing and assembly.</title>
        <authorList>
            <person name="Tancsics A."/>
            <person name="Farkas M."/>
            <person name="Kriszt B."/>
            <person name="Maroti G."/>
            <person name="Horvath B."/>
        </authorList>
    </citation>
    <scope>NUCLEOTIDE SEQUENCE [LARGE SCALE GENOMIC DNA]</scope>
    <source>
        <strain evidence="4 5">Buc</strain>
    </source>
</reference>
<sequence length="302" mass="33874">MSESFCSSPGRRRTLALTLLFFMHGAFADDLKEIRERGVLRHLGVPYANFITGSGDGLDVEIVQKFAHHLGVRYEYVPSTWPNLISDLTGKHIEYTPVPRETANRPVRGDIIASGLTVLPIRKKFIDYSDPTFPSAVWLLARPQSSAQPIKPTGKRDLDIKATKAMMKRGATFVMDNVCLDPKLYDLEGKGLQLKRFTGSLNVNDIVPAVVKGEADMTLLDVPDIMIAIEKWPGQLKVIGPISDEQRMAAAFRKSSPELREAFNRFLAGIKEDGTYMRLVKKYFRVAPRYMPGFFEGIPIKD</sequence>
<dbReference type="PANTHER" id="PTHR35936">
    <property type="entry name" value="MEMBRANE-BOUND LYTIC MUREIN TRANSGLYCOSYLASE F"/>
    <property type="match status" value="1"/>
</dbReference>
<dbReference type="EMBL" id="SDKK01000003">
    <property type="protein sequence ID" value="TYC61095.1"/>
    <property type="molecule type" value="Genomic_DNA"/>
</dbReference>
<evidence type="ECO:0000313" key="5">
    <source>
        <dbReference type="Proteomes" id="UP000389128"/>
    </source>
</evidence>
<comment type="caution">
    <text evidence="4">The sequence shown here is derived from an EMBL/GenBank/DDBJ whole genome shotgun (WGS) entry which is preliminary data.</text>
</comment>
<dbReference type="SUPFAM" id="SSF53850">
    <property type="entry name" value="Periplasmic binding protein-like II"/>
    <property type="match status" value="1"/>
</dbReference>
<feature type="signal peptide" evidence="2">
    <location>
        <begin position="1"/>
        <end position="28"/>
    </location>
</feature>
<dbReference type="RefSeq" id="WP_148577630.1">
    <property type="nucleotide sequence ID" value="NZ_JAVEUW010000012.1"/>
</dbReference>
<organism evidence="4 5">
    <name type="scientific">Zoogloea oleivorans</name>
    <dbReference type="NCBI Taxonomy" id="1552750"/>
    <lineage>
        <taxon>Bacteria</taxon>
        <taxon>Pseudomonadati</taxon>
        <taxon>Pseudomonadota</taxon>
        <taxon>Betaproteobacteria</taxon>
        <taxon>Rhodocyclales</taxon>
        <taxon>Zoogloeaceae</taxon>
        <taxon>Zoogloea</taxon>
    </lineage>
</organism>
<name>A0A6C2D679_9RHOO</name>
<evidence type="ECO:0000259" key="3">
    <source>
        <dbReference type="SMART" id="SM00062"/>
    </source>
</evidence>
<proteinExistence type="predicted"/>
<dbReference type="Pfam" id="PF00497">
    <property type="entry name" value="SBP_bac_3"/>
    <property type="match status" value="1"/>
</dbReference>
<keyword evidence="5" id="KW-1185">Reference proteome</keyword>
<dbReference type="InterPro" id="IPR001638">
    <property type="entry name" value="Solute-binding_3/MltF_N"/>
</dbReference>
<gene>
    <name evidence="4" type="ORF">ETQ85_03300</name>
</gene>
<dbReference type="PANTHER" id="PTHR35936:SF17">
    <property type="entry name" value="ARGININE-BINDING EXTRACELLULAR PROTEIN ARTP"/>
    <property type="match status" value="1"/>
</dbReference>
<accession>A0A6C2D679</accession>
<dbReference type="AlphaFoldDB" id="A0A6C2D679"/>
<dbReference type="SMART" id="SM00062">
    <property type="entry name" value="PBPb"/>
    <property type="match status" value="1"/>
</dbReference>
<dbReference type="Gene3D" id="3.40.190.10">
    <property type="entry name" value="Periplasmic binding protein-like II"/>
    <property type="match status" value="2"/>
</dbReference>
<dbReference type="Proteomes" id="UP000389128">
    <property type="component" value="Unassembled WGS sequence"/>
</dbReference>
<dbReference type="OrthoDB" id="368476at2"/>
<keyword evidence="1 2" id="KW-0732">Signal</keyword>
<feature type="chain" id="PRO_5025526578" evidence="2">
    <location>
        <begin position="29"/>
        <end position="302"/>
    </location>
</feature>
<evidence type="ECO:0000313" key="4">
    <source>
        <dbReference type="EMBL" id="TYC61095.1"/>
    </source>
</evidence>
<evidence type="ECO:0000256" key="1">
    <source>
        <dbReference type="ARBA" id="ARBA00022729"/>
    </source>
</evidence>
<feature type="domain" description="Solute-binding protein family 3/N-terminal" evidence="3">
    <location>
        <begin position="49"/>
        <end position="287"/>
    </location>
</feature>